<evidence type="ECO:0000313" key="2">
    <source>
        <dbReference type="Proteomes" id="UP001597497"/>
    </source>
</evidence>
<name>A0ABW5RFS2_9BACL</name>
<accession>A0ABW5RFS2</accession>
<gene>
    <name evidence="1" type="ORF">ACFSUC_14960</name>
</gene>
<sequence>MSNARRKIAIYCRQCGERFILRASEQKGKWNSGFKRCICNNEDQFDVEIQC</sequence>
<proteinExistence type="predicted"/>
<organism evidence="1 2">
    <name type="scientific">Marinicrinis sediminis</name>
    <dbReference type="NCBI Taxonomy" id="1652465"/>
    <lineage>
        <taxon>Bacteria</taxon>
        <taxon>Bacillati</taxon>
        <taxon>Bacillota</taxon>
        <taxon>Bacilli</taxon>
        <taxon>Bacillales</taxon>
        <taxon>Paenibacillaceae</taxon>
    </lineage>
</organism>
<evidence type="ECO:0000313" key="1">
    <source>
        <dbReference type="EMBL" id="MFD2672867.1"/>
    </source>
</evidence>
<dbReference type="EMBL" id="JBHUMM010000043">
    <property type="protein sequence ID" value="MFD2672867.1"/>
    <property type="molecule type" value="Genomic_DNA"/>
</dbReference>
<dbReference type="RefSeq" id="WP_379930429.1">
    <property type="nucleotide sequence ID" value="NZ_JBHUMM010000043.1"/>
</dbReference>
<dbReference type="Proteomes" id="UP001597497">
    <property type="component" value="Unassembled WGS sequence"/>
</dbReference>
<protein>
    <submittedName>
        <fullName evidence="1">Uncharacterized protein</fullName>
    </submittedName>
</protein>
<keyword evidence="2" id="KW-1185">Reference proteome</keyword>
<comment type="caution">
    <text evidence="1">The sequence shown here is derived from an EMBL/GenBank/DDBJ whole genome shotgun (WGS) entry which is preliminary data.</text>
</comment>
<reference evidence="2" key="1">
    <citation type="journal article" date="2019" name="Int. J. Syst. Evol. Microbiol.">
        <title>The Global Catalogue of Microorganisms (GCM) 10K type strain sequencing project: providing services to taxonomists for standard genome sequencing and annotation.</title>
        <authorList>
            <consortium name="The Broad Institute Genomics Platform"/>
            <consortium name="The Broad Institute Genome Sequencing Center for Infectious Disease"/>
            <person name="Wu L."/>
            <person name="Ma J."/>
        </authorList>
    </citation>
    <scope>NUCLEOTIDE SEQUENCE [LARGE SCALE GENOMIC DNA]</scope>
    <source>
        <strain evidence="2">KCTC 33676</strain>
    </source>
</reference>